<dbReference type="InParanoid" id="Q01XG5"/>
<dbReference type="KEGG" id="sus:Acid_4691"/>
<dbReference type="AlphaFoldDB" id="Q01XG5"/>
<gene>
    <name evidence="1" type="ordered locus">Acid_4691</name>
</gene>
<dbReference type="InterPro" id="IPR011045">
    <property type="entry name" value="N2O_reductase_N"/>
</dbReference>
<evidence type="ECO:0000313" key="1">
    <source>
        <dbReference type="EMBL" id="ABJ85650.1"/>
    </source>
</evidence>
<name>Q01XG5_SOLUE</name>
<accession>Q01XG5</accession>
<dbReference type="SUPFAM" id="SSF50974">
    <property type="entry name" value="Nitrous oxide reductase, N-terminal domain"/>
    <property type="match status" value="1"/>
</dbReference>
<sequence>MNGSAKNGALSVIDTAMTIGMAMTRDGAKLYVTTARGKKVAVVETATGSVAGMFEVGQRPGASRSPPTRNVATGTVFKVKVGEKPWGILVLSK</sequence>
<reference evidence="1" key="1">
    <citation type="submission" date="2006-10" db="EMBL/GenBank/DDBJ databases">
        <title>Complete sequence of Solibacter usitatus Ellin6076.</title>
        <authorList>
            <consortium name="US DOE Joint Genome Institute"/>
            <person name="Copeland A."/>
            <person name="Lucas S."/>
            <person name="Lapidus A."/>
            <person name="Barry K."/>
            <person name="Detter J.C."/>
            <person name="Glavina del Rio T."/>
            <person name="Hammon N."/>
            <person name="Israni S."/>
            <person name="Dalin E."/>
            <person name="Tice H."/>
            <person name="Pitluck S."/>
            <person name="Thompson L.S."/>
            <person name="Brettin T."/>
            <person name="Bruce D."/>
            <person name="Han C."/>
            <person name="Tapia R."/>
            <person name="Gilna P."/>
            <person name="Schmutz J."/>
            <person name="Larimer F."/>
            <person name="Land M."/>
            <person name="Hauser L."/>
            <person name="Kyrpides N."/>
            <person name="Mikhailova N."/>
            <person name="Janssen P.H."/>
            <person name="Kuske C.R."/>
            <person name="Richardson P."/>
        </authorList>
    </citation>
    <scope>NUCLEOTIDE SEQUENCE</scope>
    <source>
        <strain evidence="1">Ellin6076</strain>
    </source>
</reference>
<dbReference type="Gene3D" id="2.130.10.10">
    <property type="entry name" value="YVTN repeat-like/Quinoprotein amine dehydrogenase"/>
    <property type="match status" value="1"/>
</dbReference>
<organism evidence="1">
    <name type="scientific">Solibacter usitatus (strain Ellin6076)</name>
    <dbReference type="NCBI Taxonomy" id="234267"/>
    <lineage>
        <taxon>Bacteria</taxon>
        <taxon>Pseudomonadati</taxon>
        <taxon>Acidobacteriota</taxon>
        <taxon>Terriglobia</taxon>
        <taxon>Bryobacterales</taxon>
        <taxon>Solibacteraceae</taxon>
        <taxon>Candidatus Solibacter</taxon>
    </lineage>
</organism>
<dbReference type="OrthoDB" id="9772811at2"/>
<protein>
    <submittedName>
        <fullName evidence="1">Uncharacterized protein</fullName>
    </submittedName>
</protein>
<dbReference type="EMBL" id="CP000473">
    <property type="protein sequence ID" value="ABJ85650.1"/>
    <property type="molecule type" value="Genomic_DNA"/>
</dbReference>
<dbReference type="HOGENOM" id="CLU_2398025_0_0_0"/>
<proteinExistence type="predicted"/>
<dbReference type="InterPro" id="IPR015943">
    <property type="entry name" value="WD40/YVTN_repeat-like_dom_sf"/>
</dbReference>
<dbReference type="eggNOG" id="COG3391">
    <property type="taxonomic scope" value="Bacteria"/>
</dbReference>